<evidence type="ECO:0000256" key="1">
    <source>
        <dbReference type="ARBA" id="ARBA00004141"/>
    </source>
</evidence>
<keyword evidence="5" id="KW-0812">Transmembrane</keyword>
<dbReference type="InterPro" id="IPR003439">
    <property type="entry name" value="ABC_transporter-like_ATP-bd"/>
</dbReference>
<dbReference type="GO" id="GO:0005524">
    <property type="term" value="F:ATP binding"/>
    <property type="evidence" value="ECO:0007669"/>
    <property type="project" value="UniProtKB-KW"/>
</dbReference>
<organism evidence="7">
    <name type="scientific">Arcella intermedia</name>
    <dbReference type="NCBI Taxonomy" id="1963864"/>
    <lineage>
        <taxon>Eukaryota</taxon>
        <taxon>Amoebozoa</taxon>
        <taxon>Tubulinea</taxon>
        <taxon>Elardia</taxon>
        <taxon>Arcellinida</taxon>
        <taxon>Sphaerothecina</taxon>
        <taxon>Arcellidae</taxon>
        <taxon>Arcella</taxon>
    </lineage>
</organism>
<keyword evidence="4" id="KW-0067">ATP-binding</keyword>
<evidence type="ECO:0000313" key="7">
    <source>
        <dbReference type="EMBL" id="NDV34004.1"/>
    </source>
</evidence>
<evidence type="ECO:0000256" key="5">
    <source>
        <dbReference type="SAM" id="Phobius"/>
    </source>
</evidence>
<dbReference type="GO" id="GO:0016887">
    <property type="term" value="F:ATP hydrolysis activity"/>
    <property type="evidence" value="ECO:0007669"/>
    <property type="project" value="InterPro"/>
</dbReference>
<dbReference type="AlphaFoldDB" id="A0A6B2LAK0"/>
<comment type="subcellular location">
    <subcellularLocation>
        <location evidence="1">Membrane</location>
        <topology evidence="1">Multi-pass membrane protein</topology>
    </subcellularLocation>
</comment>
<dbReference type="Pfam" id="PF00005">
    <property type="entry name" value="ABC_tran"/>
    <property type="match status" value="1"/>
</dbReference>
<proteinExistence type="inferred from homology"/>
<evidence type="ECO:0000259" key="6">
    <source>
        <dbReference type="Pfam" id="PF00005"/>
    </source>
</evidence>
<dbReference type="GO" id="GO:0042626">
    <property type="term" value="F:ATPase-coupled transmembrane transporter activity"/>
    <property type="evidence" value="ECO:0007669"/>
    <property type="project" value="TreeGrafter"/>
</dbReference>
<dbReference type="PANTHER" id="PTHR24223:SF456">
    <property type="entry name" value="MULTIDRUG RESISTANCE-ASSOCIATED PROTEIN LETHAL(2)03659"/>
    <property type="match status" value="1"/>
</dbReference>
<comment type="similarity">
    <text evidence="2">Belongs to the ABC transporter superfamily. ABCC family. Conjugate transporter (TC 3.A.1.208) subfamily.</text>
</comment>
<feature type="transmembrane region" description="Helical" evidence="5">
    <location>
        <begin position="183"/>
        <end position="203"/>
    </location>
</feature>
<dbReference type="PANTHER" id="PTHR24223">
    <property type="entry name" value="ATP-BINDING CASSETTE SUB-FAMILY C"/>
    <property type="match status" value="1"/>
</dbReference>
<protein>
    <recommendedName>
        <fullName evidence="6">ABC transporter domain-containing protein</fullName>
    </recommendedName>
</protein>
<dbReference type="InterPro" id="IPR050173">
    <property type="entry name" value="ABC_transporter_C-like"/>
</dbReference>
<feature type="domain" description="ABC transporter" evidence="6">
    <location>
        <begin position="14"/>
        <end position="50"/>
    </location>
</feature>
<feature type="transmembrane region" description="Helical" evidence="5">
    <location>
        <begin position="223"/>
        <end position="245"/>
    </location>
</feature>
<dbReference type="InterPro" id="IPR027417">
    <property type="entry name" value="P-loop_NTPase"/>
</dbReference>
<keyword evidence="5" id="KW-1133">Transmembrane helix</keyword>
<evidence type="ECO:0000256" key="3">
    <source>
        <dbReference type="ARBA" id="ARBA00022741"/>
    </source>
</evidence>
<name>A0A6B2LAK0_9EUKA</name>
<reference evidence="7" key="1">
    <citation type="journal article" date="2020" name="J. Eukaryot. Microbiol.">
        <title>De novo Sequencing, Assembly and Annotation of the Transcriptome for the Free-Living Testate Amoeba Arcella intermedia.</title>
        <authorList>
            <person name="Ribeiro G.M."/>
            <person name="Porfirio-Sousa A.L."/>
            <person name="Maurer-Alcala X.X."/>
            <person name="Katz L.A."/>
            <person name="Lahr D.J.G."/>
        </authorList>
    </citation>
    <scope>NUCLEOTIDE SEQUENCE</scope>
</reference>
<keyword evidence="5" id="KW-0472">Membrane</keyword>
<evidence type="ECO:0000256" key="4">
    <source>
        <dbReference type="ARBA" id="ARBA00022840"/>
    </source>
</evidence>
<sequence>MDEDLKYFPDGDMTIVTMGGQVLSGGQQQRIGIARALYSNYDIYVLDDCLSAVDVHVAKHIFQNGILQMLRKKRKTILMAMNQIEFLRFSDKIVILADHQLVEMDSYTNLLKKDHFTQFMKKHYPDFQKAIQEEEKEEDSPRDTAALFMDEATKFQPQEDIRTGGIPWERFWEIVSLGGAKKYMVSIVFNLCRSLLRFLALWVLNSLWVPALQMDDNSYIISFYETAFVCSYVLMISCNVIAIFLQVSHQKTVGSSVFNRVVSRGL</sequence>
<keyword evidence="3" id="KW-0547">Nucleotide-binding</keyword>
<dbReference type="SUPFAM" id="SSF52540">
    <property type="entry name" value="P-loop containing nucleoside triphosphate hydrolases"/>
    <property type="match status" value="1"/>
</dbReference>
<dbReference type="GO" id="GO:0016020">
    <property type="term" value="C:membrane"/>
    <property type="evidence" value="ECO:0007669"/>
    <property type="project" value="UniProtKB-SubCell"/>
</dbReference>
<evidence type="ECO:0000256" key="2">
    <source>
        <dbReference type="ARBA" id="ARBA00009726"/>
    </source>
</evidence>
<dbReference type="EMBL" id="GIBP01005035">
    <property type="protein sequence ID" value="NDV34004.1"/>
    <property type="molecule type" value="Transcribed_RNA"/>
</dbReference>
<accession>A0A6B2LAK0</accession>
<dbReference type="Gene3D" id="3.40.50.300">
    <property type="entry name" value="P-loop containing nucleotide triphosphate hydrolases"/>
    <property type="match status" value="1"/>
</dbReference>